<organism evidence="17 18">
    <name type="scientific">Mortierella alpina</name>
    <name type="common">Oleaginous fungus</name>
    <name type="synonym">Mortierella renispora</name>
    <dbReference type="NCBI Taxonomy" id="64518"/>
    <lineage>
        <taxon>Eukaryota</taxon>
        <taxon>Fungi</taxon>
        <taxon>Fungi incertae sedis</taxon>
        <taxon>Mucoromycota</taxon>
        <taxon>Mortierellomycotina</taxon>
        <taxon>Mortierellomycetes</taxon>
        <taxon>Mortierellales</taxon>
        <taxon>Mortierellaceae</taxon>
        <taxon>Mortierella</taxon>
    </lineage>
</organism>
<dbReference type="InterPro" id="IPR002818">
    <property type="entry name" value="DJ-1/PfpI"/>
</dbReference>
<dbReference type="PANTHER" id="PTHR10196">
    <property type="entry name" value="SUGAR KINASE"/>
    <property type="match status" value="1"/>
</dbReference>
<evidence type="ECO:0000256" key="10">
    <source>
        <dbReference type="ARBA" id="ARBA00023054"/>
    </source>
</evidence>
<feature type="domain" description="CBF1-interacting co-repressor CIR N-terminal" evidence="16">
    <location>
        <begin position="11"/>
        <end position="47"/>
    </location>
</feature>
<evidence type="ECO:0000259" key="16">
    <source>
        <dbReference type="SMART" id="SM01083"/>
    </source>
</evidence>
<dbReference type="GO" id="GO:0042732">
    <property type="term" value="P:D-xylose metabolic process"/>
    <property type="evidence" value="ECO:0007669"/>
    <property type="project" value="UniProtKB-KW"/>
</dbReference>
<dbReference type="GO" id="GO:0004856">
    <property type="term" value="F:D-xylulokinase activity"/>
    <property type="evidence" value="ECO:0007669"/>
    <property type="project" value="UniProtKB-EC"/>
</dbReference>
<evidence type="ECO:0000256" key="4">
    <source>
        <dbReference type="ARBA" id="ARBA00012038"/>
    </source>
</evidence>
<dbReference type="SMART" id="SM01083">
    <property type="entry name" value="Cir_N"/>
    <property type="match status" value="1"/>
</dbReference>
<keyword evidence="5" id="KW-0859">Xylose metabolism</keyword>
<dbReference type="InterPro" id="IPR029062">
    <property type="entry name" value="Class_I_gatase-like"/>
</dbReference>
<dbReference type="PANTHER" id="PTHR10196:SF57">
    <property type="entry name" value="XYLULOSE KINASE"/>
    <property type="match status" value="1"/>
</dbReference>
<evidence type="ECO:0000313" key="17">
    <source>
        <dbReference type="EMBL" id="KAG9325401.1"/>
    </source>
</evidence>
<feature type="region of interest" description="Disordered" evidence="15">
    <location>
        <begin position="1293"/>
        <end position="1326"/>
    </location>
</feature>
<evidence type="ECO:0000256" key="3">
    <source>
        <dbReference type="ARBA" id="ARBA00009156"/>
    </source>
</evidence>
<name>A0A9P8D0B5_MORAP</name>
<evidence type="ECO:0000256" key="2">
    <source>
        <dbReference type="ARBA" id="ARBA00006695"/>
    </source>
</evidence>
<comment type="caution">
    <text evidence="17">The sequence shown here is derived from an EMBL/GenBank/DDBJ whole genome shotgun (WGS) entry which is preliminary data.</text>
</comment>
<feature type="compositionally biased region" description="Basic residues" evidence="15">
    <location>
        <begin position="219"/>
        <end position="228"/>
    </location>
</feature>
<feature type="compositionally biased region" description="Basic and acidic residues" evidence="15">
    <location>
        <begin position="202"/>
        <end position="218"/>
    </location>
</feature>
<dbReference type="GO" id="GO:0008380">
    <property type="term" value="P:RNA splicing"/>
    <property type="evidence" value="ECO:0007669"/>
    <property type="project" value="UniProtKB-KW"/>
</dbReference>
<dbReference type="GO" id="GO:0005829">
    <property type="term" value="C:cytosol"/>
    <property type="evidence" value="ECO:0007669"/>
    <property type="project" value="TreeGrafter"/>
</dbReference>
<feature type="coiled-coil region" evidence="14">
    <location>
        <begin position="23"/>
        <end position="57"/>
    </location>
</feature>
<comment type="similarity">
    <text evidence="2">Belongs to the CWC25 family.</text>
</comment>
<evidence type="ECO:0000313" key="18">
    <source>
        <dbReference type="Proteomes" id="UP000717515"/>
    </source>
</evidence>
<evidence type="ECO:0000256" key="8">
    <source>
        <dbReference type="ARBA" id="ARBA00022728"/>
    </source>
</evidence>
<evidence type="ECO:0000256" key="15">
    <source>
        <dbReference type="SAM" id="MobiDB-lite"/>
    </source>
</evidence>
<evidence type="ECO:0000256" key="7">
    <source>
        <dbReference type="ARBA" id="ARBA00022679"/>
    </source>
</evidence>
<dbReference type="Pfam" id="PF12542">
    <property type="entry name" value="CWC25"/>
    <property type="match status" value="1"/>
</dbReference>
<dbReference type="CDD" id="cd03139">
    <property type="entry name" value="GATase1_PfpI_2"/>
    <property type="match status" value="1"/>
</dbReference>
<feature type="compositionally biased region" description="Polar residues" evidence="15">
    <location>
        <begin position="112"/>
        <end position="129"/>
    </location>
</feature>
<keyword evidence="5" id="KW-0119">Carbohydrate metabolism</keyword>
<dbReference type="CDD" id="cd07776">
    <property type="entry name" value="ASKHA_NBD_FGGY_SpXK-like"/>
    <property type="match status" value="1"/>
</dbReference>
<dbReference type="GO" id="GO:0005681">
    <property type="term" value="C:spliceosomal complex"/>
    <property type="evidence" value="ECO:0007669"/>
    <property type="project" value="UniProtKB-KW"/>
</dbReference>
<dbReference type="Gene3D" id="3.40.50.880">
    <property type="match status" value="1"/>
</dbReference>
<comment type="similarity">
    <text evidence="3">Belongs to the FGGY kinase family.</text>
</comment>
<evidence type="ECO:0000256" key="12">
    <source>
        <dbReference type="ARBA" id="ARBA00023242"/>
    </source>
</evidence>
<dbReference type="InterPro" id="IPR022209">
    <property type="entry name" value="CWC25"/>
</dbReference>
<evidence type="ECO:0000256" key="9">
    <source>
        <dbReference type="ARBA" id="ARBA00022777"/>
    </source>
</evidence>
<evidence type="ECO:0000256" key="6">
    <source>
        <dbReference type="ARBA" id="ARBA00022664"/>
    </source>
</evidence>
<feature type="region of interest" description="Disordered" evidence="15">
    <location>
        <begin position="151"/>
        <end position="325"/>
    </location>
</feature>
<keyword evidence="11" id="KW-0508">mRNA splicing</keyword>
<comment type="catalytic activity">
    <reaction evidence="13">
        <text>D-xylulose + ATP = D-xylulose 5-phosphate + ADP + H(+)</text>
        <dbReference type="Rhea" id="RHEA:10964"/>
        <dbReference type="ChEBI" id="CHEBI:15378"/>
        <dbReference type="ChEBI" id="CHEBI:17140"/>
        <dbReference type="ChEBI" id="CHEBI:30616"/>
        <dbReference type="ChEBI" id="CHEBI:57737"/>
        <dbReference type="ChEBI" id="CHEBI:456216"/>
        <dbReference type="EC" id="2.7.1.17"/>
    </reaction>
</comment>
<feature type="compositionally biased region" description="Basic and acidic residues" evidence="15">
    <location>
        <begin position="177"/>
        <end position="193"/>
    </location>
</feature>
<accession>A0A9P8D0B5</accession>
<evidence type="ECO:0000256" key="1">
    <source>
        <dbReference type="ARBA" id="ARBA00004123"/>
    </source>
</evidence>
<dbReference type="SUPFAM" id="SSF53067">
    <property type="entry name" value="Actin-like ATPase domain"/>
    <property type="match status" value="2"/>
</dbReference>
<keyword evidence="9" id="KW-0418">Kinase</keyword>
<keyword evidence="6" id="KW-0507">mRNA processing</keyword>
<keyword evidence="12" id="KW-0539">Nucleus</keyword>
<gene>
    <name evidence="17" type="ORF">KVV02_002637</name>
</gene>
<dbReference type="Gene3D" id="3.30.420.40">
    <property type="match status" value="2"/>
</dbReference>
<dbReference type="InterPro" id="IPR043129">
    <property type="entry name" value="ATPase_NBD"/>
</dbReference>
<keyword evidence="10 14" id="KW-0175">Coiled coil</keyword>
<reference evidence="17" key="1">
    <citation type="submission" date="2021-07" db="EMBL/GenBank/DDBJ databases">
        <title>Draft genome of Mortierella alpina, strain LL118, isolated from an aspen leaf litter sample.</title>
        <authorList>
            <person name="Yang S."/>
            <person name="Vinatzer B.A."/>
        </authorList>
    </citation>
    <scope>NUCLEOTIDE SEQUENCE</scope>
    <source>
        <strain evidence="17">LL118</strain>
    </source>
</reference>
<dbReference type="Proteomes" id="UP000717515">
    <property type="component" value="Unassembled WGS sequence"/>
</dbReference>
<keyword evidence="7" id="KW-0808">Transferase</keyword>
<sequence length="1357" mass="150904">MGGGDLNLKKSWHPGTFRNQEKVWKEERKAADEEKKLQQLRKELEEERQIQELQRIQEQAGGKKRSDRLDWMYQAAPSAGARDEKDLEDYLLGKRRVDDILNKDSGMKALSKDSNSFMSQPSKANSIKDIQSKVREDPLLAIKRREQASMEALMKNPIKMRQLKEAKDPKKKKSKKSKEDKADREERSKAKSEHRSKRRSSRDRSDESDSDNSRDDRHRRSSRKHQRRSPSQERNRSSDKDSRPQEPSRRNAPTAAPRSPDHRHSSRNNDRHQRSRSRSNDRQRPLQNARVDVIIPGLGHPHPIAHQDVHERTIDPQEEAKRKSAIAEERAKKLKAMTDDASAEEQARKTRLAEIAEIEAKQDAEDEAKRMNNSKGGQASFMKSAQKSAYSGMSMADRVQRGRATKANMKHVEKPVSSPVCMCPRGCLSNSRRSKEHKVGDHSRSTRKAMSTSTAAHGPLPKIPEGSGQLQLGALVFDNADLLDIMGPMRIFGEEANKLNIKINFISSTLEPIRTSQQVKITPDYTLDNAPKMDLFFIPGGSGTRTYANNEELLRKVTARVRESTWTMSVCTGAGVLAKTGLVDGYSMTTNKAVFEWPVSQGPNVHWVKRARWVQDGKFVSSSGVSAGIDAALFILSELTDMKNAEAVATEIEYSWHKIASEDPFADDYEYTRPDCPLTSSFASQALPMDTPSCNNIGVEEVSGQERSQRESIGAPSPLFLGLDLSTQQLKAIALETDTESDDHSAVKTHSSFAVHFDSDLPHYHTQGGVTVQPQRDDATDLEERGVATTPVLMWVEALQRLFDKMKLAKFPFDRVRAISGAAQQHGSVYWSHEAQNAFQELQHPSGSPLTTLFKDAFTLYQSPIWQDTSTTSQCQELEVFLGAQDEKDAYAVTKTSVRLRGTRRLAERTGSRAYERYTGSQILKIVQRMPEAYLATERISLVSSFLATILMAKYAAIDVADGSGMNLLDIDTKTWDAQLAGFVSQGGANSQHYQGQGNRGSSLVEKLGEVDASGKEIQGRLSKWFADRYGFTKDVNIVSFTGDNPATVMAMKAQPGDAIVSLGTSDTLLLYTDNHGSALKHVDDPKEADATLSIGYLCHPVDPHGYLMLYCAKNGSLAREKVRDLYAGGDWDLFNQYLQNGMQSDADSTAEDDTTSAIGFYFFDREIWPPVQGVNRFQDGKAVDEFSAQGSTKDEDESRNRMNILAICESQFLAMRLRSSQVGSESASSSESMSPSGISRILATGGASSNKTLLQLLSNVFGVPVVSMSSDDQQGAGSAAWGAARKAFLYGRRPSSDESEDDTKGLGGVKESKDEGGRHSIEAEAIMPDLTQTRRYVRQIPEFLRLEKLLLQTANI</sequence>
<evidence type="ECO:0000256" key="5">
    <source>
        <dbReference type="ARBA" id="ARBA00022629"/>
    </source>
</evidence>
<protein>
    <recommendedName>
        <fullName evidence="4">xylulokinase</fullName>
        <ecNumber evidence="4">2.7.1.17</ecNumber>
    </recommendedName>
</protein>
<feature type="compositionally biased region" description="Basic and acidic residues" evidence="15">
    <location>
        <begin position="1311"/>
        <end position="1323"/>
    </location>
</feature>
<evidence type="ECO:0000256" key="14">
    <source>
        <dbReference type="SAM" id="Coils"/>
    </source>
</evidence>
<evidence type="ECO:0000256" key="11">
    <source>
        <dbReference type="ARBA" id="ARBA00023187"/>
    </source>
</evidence>
<dbReference type="EMBL" id="JAIFTL010000041">
    <property type="protein sequence ID" value="KAG9325401.1"/>
    <property type="molecule type" value="Genomic_DNA"/>
</dbReference>
<dbReference type="Pfam" id="PF10197">
    <property type="entry name" value="Cir_N"/>
    <property type="match status" value="1"/>
</dbReference>
<dbReference type="InterPro" id="IPR042024">
    <property type="entry name" value="D-XK_euk"/>
</dbReference>
<feature type="region of interest" description="Disordered" evidence="15">
    <location>
        <begin position="107"/>
        <end position="131"/>
    </location>
</feature>
<dbReference type="InterPro" id="IPR018485">
    <property type="entry name" value="FGGY_C"/>
</dbReference>
<feature type="compositionally biased region" description="Basic and acidic residues" evidence="15">
    <location>
        <begin position="305"/>
        <end position="325"/>
    </location>
</feature>
<dbReference type="GO" id="GO:0006397">
    <property type="term" value="P:mRNA processing"/>
    <property type="evidence" value="ECO:0007669"/>
    <property type="project" value="UniProtKB-KW"/>
</dbReference>
<proteinExistence type="inferred from homology"/>
<dbReference type="Pfam" id="PF02782">
    <property type="entry name" value="FGGY_C"/>
    <property type="match status" value="1"/>
</dbReference>
<dbReference type="Pfam" id="PF01965">
    <property type="entry name" value="DJ-1_PfpI"/>
    <property type="match status" value="1"/>
</dbReference>
<feature type="compositionally biased region" description="Basic and acidic residues" evidence="15">
    <location>
        <begin position="259"/>
        <end position="284"/>
    </location>
</feature>
<feature type="region of interest" description="Disordered" evidence="15">
    <location>
        <begin position="430"/>
        <end position="465"/>
    </location>
</feature>
<evidence type="ECO:0000256" key="13">
    <source>
        <dbReference type="ARBA" id="ARBA00048885"/>
    </source>
</evidence>
<dbReference type="InterPro" id="IPR019339">
    <property type="entry name" value="CIR_N_dom"/>
</dbReference>
<feature type="compositionally biased region" description="Basic and acidic residues" evidence="15">
    <location>
        <begin position="230"/>
        <end position="249"/>
    </location>
</feature>
<dbReference type="SUPFAM" id="SSF52317">
    <property type="entry name" value="Class I glutamine amidotransferase-like"/>
    <property type="match status" value="1"/>
</dbReference>
<dbReference type="EC" id="2.7.1.17" evidence="4"/>
<keyword evidence="8" id="KW-0747">Spliceosome</keyword>
<dbReference type="GO" id="GO:0005997">
    <property type="term" value="P:xylulose metabolic process"/>
    <property type="evidence" value="ECO:0007669"/>
    <property type="project" value="TreeGrafter"/>
</dbReference>
<comment type="subcellular location">
    <subcellularLocation>
        <location evidence="1">Nucleus</location>
    </subcellularLocation>
</comment>